<feature type="transmembrane region" description="Helical" evidence="1">
    <location>
        <begin position="182"/>
        <end position="199"/>
    </location>
</feature>
<keyword evidence="1" id="KW-1133">Transmembrane helix</keyword>
<dbReference type="GO" id="GO:0031293">
    <property type="term" value="P:membrane protein intracellular domain proteolysis"/>
    <property type="evidence" value="ECO:0007669"/>
    <property type="project" value="TreeGrafter"/>
</dbReference>
<comment type="caution">
    <text evidence="2">The sequence shown here is derived from an EMBL/GenBank/DDBJ whole genome shotgun (WGS) entry which is preliminary data.</text>
</comment>
<feature type="transmembrane region" description="Helical" evidence="1">
    <location>
        <begin position="211"/>
        <end position="232"/>
    </location>
</feature>
<dbReference type="Proteomes" id="UP000092616">
    <property type="component" value="Unassembled WGS sequence"/>
</dbReference>
<keyword evidence="1" id="KW-0812">Transmembrane</keyword>
<evidence type="ECO:0000256" key="1">
    <source>
        <dbReference type="SAM" id="Phobius"/>
    </source>
</evidence>
<evidence type="ECO:0000313" key="2">
    <source>
        <dbReference type="EMBL" id="OBX84234.1"/>
    </source>
</evidence>
<name>A0A1B8QL07_9GAMM</name>
<gene>
    <name evidence="2" type="ORF">A9306_03605</name>
</gene>
<dbReference type="InterPro" id="IPR001193">
    <property type="entry name" value="MBTPS2"/>
</dbReference>
<keyword evidence="3" id="KW-1185">Reference proteome</keyword>
<feature type="transmembrane region" description="Helical" evidence="1">
    <location>
        <begin position="109"/>
        <end position="133"/>
    </location>
</feature>
<reference evidence="2 3" key="1">
    <citation type="submission" date="2016-06" db="EMBL/GenBank/DDBJ databases">
        <title>Draft genome of Moraxella atlantae CCUG 59586.</title>
        <authorList>
            <person name="Salva-Serra F."/>
            <person name="Engstrom-Jakobsson H."/>
            <person name="Thorell K."/>
            <person name="Gonzales-Siles L."/>
            <person name="Karlsson R."/>
            <person name="Boulund F."/>
            <person name="Engstrand L."/>
            <person name="Kristiansson E."/>
            <person name="Moore E."/>
        </authorList>
    </citation>
    <scope>NUCLEOTIDE SEQUENCE [LARGE SCALE GENOMIC DNA]</scope>
    <source>
        <strain evidence="2 3">CCUG 59586</strain>
    </source>
</reference>
<feature type="transmembrane region" description="Helical" evidence="1">
    <location>
        <begin position="238"/>
        <end position="257"/>
    </location>
</feature>
<dbReference type="PANTHER" id="PTHR13325:SF3">
    <property type="entry name" value="MEMBRANE-BOUND TRANSCRIPTION FACTOR SITE-2 PROTEASE"/>
    <property type="match status" value="1"/>
</dbReference>
<keyword evidence="1" id="KW-0472">Membrane</keyword>
<proteinExistence type="predicted"/>
<accession>A0A1B8QL07</accession>
<protein>
    <recommendedName>
        <fullName evidence="4">Peptidase M50</fullName>
    </recommendedName>
</protein>
<dbReference type="EMBL" id="LZNA01000007">
    <property type="protein sequence ID" value="OBX84234.1"/>
    <property type="molecule type" value="Genomic_DNA"/>
</dbReference>
<dbReference type="PANTHER" id="PTHR13325">
    <property type="entry name" value="PROTEASE M50 MEMBRANE-BOUND TRANSCRIPTION FACTOR SITE 2 PROTEASE"/>
    <property type="match status" value="1"/>
</dbReference>
<evidence type="ECO:0000313" key="3">
    <source>
        <dbReference type="Proteomes" id="UP000092616"/>
    </source>
</evidence>
<dbReference type="GO" id="GO:0016020">
    <property type="term" value="C:membrane"/>
    <property type="evidence" value="ECO:0007669"/>
    <property type="project" value="InterPro"/>
</dbReference>
<dbReference type="GO" id="GO:0004222">
    <property type="term" value="F:metalloendopeptidase activity"/>
    <property type="evidence" value="ECO:0007669"/>
    <property type="project" value="InterPro"/>
</dbReference>
<dbReference type="GO" id="GO:0005737">
    <property type="term" value="C:cytoplasm"/>
    <property type="evidence" value="ECO:0007669"/>
    <property type="project" value="TreeGrafter"/>
</dbReference>
<feature type="transmembrane region" description="Helical" evidence="1">
    <location>
        <begin position="313"/>
        <end position="335"/>
    </location>
</feature>
<organism evidence="2 3">
    <name type="scientific">Faucicola atlantae</name>
    <dbReference type="NCBI Taxonomy" id="34059"/>
    <lineage>
        <taxon>Bacteria</taxon>
        <taxon>Pseudomonadati</taxon>
        <taxon>Pseudomonadota</taxon>
        <taxon>Gammaproteobacteria</taxon>
        <taxon>Moraxellales</taxon>
        <taxon>Moraxellaceae</taxon>
        <taxon>Faucicola</taxon>
    </lineage>
</organism>
<dbReference type="SUPFAM" id="SSF111369">
    <property type="entry name" value="HlyD-like secretion proteins"/>
    <property type="match status" value="1"/>
</dbReference>
<dbReference type="AlphaFoldDB" id="A0A1B8QL07"/>
<feature type="transmembrane region" description="Helical" evidence="1">
    <location>
        <begin position="385"/>
        <end position="404"/>
    </location>
</feature>
<evidence type="ECO:0008006" key="4">
    <source>
        <dbReference type="Google" id="ProtNLM"/>
    </source>
</evidence>
<sequence length="674" mass="76314">MMDGRTDVQTLWENASISQDHLPKQHSFYHDPDAHIISQHELVTLLSQLYSNDMLQTQHNADAVEMSQRFKKQRFNEFKQSFLNPISIKIPLFYPDKWFTGQQPLANRLYSLGGLLLWLVVVTPAVFLAGAHWQTLTNNLSDRMLSTSNLFILWCTYPLVKAFHEWAHGMAVKAWGGHVREVGLMFVIFMPVPYVDATYSYRFTSKWVRALVAATGVMAELFLGAIALYTWLNVESGLISAFAYNVIIIAGVSSLLVNGNPLMKYDGYYVLTDLIEIPNLSQRAKQYWVYLSDKYLFGATEAKPPLGYEKERGWLFIYGLISPIYRLFVVFGMIWLVAKQYFIIGVIMALVSAWQSFGMPIYKAIKHVFTSPTLMKYRLSSKRRLYSLTLIALLILFALPVPFYSVQQGVAWLPDNNIVRAQASGILQPETLTDGQLIHASQTIAQLTNTDLSQKDVSLVQQIAALDLKIRQAQSDEPNKLDSLRSQQRALQAQRKLVQTDTKALTITAPTQGYWYAKAINNTQGSYVKKGDIIGYVMPEQTHLVRVIIEQNDMNLIDQRLQGIRLKTRSNLTQTYPATIIQKTPKAGFELPNAALGINAGGNIVIDPNDSSGTKALERVFDVQLKLADGQTLKADQPLGVNDRVYVRFDLGKLPIGWQWLIRARQLFLKNFNV</sequence>
<feature type="transmembrane region" description="Helical" evidence="1">
    <location>
        <begin position="341"/>
        <end position="365"/>
    </location>
</feature>